<evidence type="ECO:0000313" key="1">
    <source>
        <dbReference type="EMBL" id="GAI25426.1"/>
    </source>
</evidence>
<protein>
    <submittedName>
        <fullName evidence="1">Uncharacterized protein</fullName>
    </submittedName>
</protein>
<sequence>IIIGRSFILVSPAFYRLVDESHTSNRILG</sequence>
<dbReference type="EMBL" id="BARV01013711">
    <property type="protein sequence ID" value="GAI25426.1"/>
    <property type="molecule type" value="Genomic_DNA"/>
</dbReference>
<name>X1N5A7_9ZZZZ</name>
<accession>X1N5A7</accession>
<organism evidence="1">
    <name type="scientific">marine sediment metagenome</name>
    <dbReference type="NCBI Taxonomy" id="412755"/>
    <lineage>
        <taxon>unclassified sequences</taxon>
        <taxon>metagenomes</taxon>
        <taxon>ecological metagenomes</taxon>
    </lineage>
</organism>
<reference evidence="1" key="1">
    <citation type="journal article" date="2014" name="Front. Microbiol.">
        <title>High frequency of phylogenetically diverse reductive dehalogenase-homologous genes in deep subseafloor sedimentary metagenomes.</title>
        <authorList>
            <person name="Kawai M."/>
            <person name="Futagami T."/>
            <person name="Toyoda A."/>
            <person name="Takaki Y."/>
            <person name="Nishi S."/>
            <person name="Hori S."/>
            <person name="Arai W."/>
            <person name="Tsubouchi T."/>
            <person name="Morono Y."/>
            <person name="Uchiyama I."/>
            <person name="Ito T."/>
            <person name="Fujiyama A."/>
            <person name="Inagaki F."/>
            <person name="Takami H."/>
        </authorList>
    </citation>
    <scope>NUCLEOTIDE SEQUENCE</scope>
    <source>
        <strain evidence="1">Expedition CK06-06</strain>
    </source>
</reference>
<gene>
    <name evidence="1" type="ORF">S06H3_24554</name>
</gene>
<dbReference type="AlphaFoldDB" id="X1N5A7"/>
<proteinExistence type="predicted"/>
<comment type="caution">
    <text evidence="1">The sequence shown here is derived from an EMBL/GenBank/DDBJ whole genome shotgun (WGS) entry which is preliminary data.</text>
</comment>
<feature type="non-terminal residue" evidence="1">
    <location>
        <position position="1"/>
    </location>
</feature>